<dbReference type="InterPro" id="IPR052650">
    <property type="entry name" value="Zinc_finger_CCCH"/>
</dbReference>
<feature type="region of interest" description="Disordered" evidence="2">
    <location>
        <begin position="295"/>
        <end position="321"/>
    </location>
</feature>
<protein>
    <recommendedName>
        <fullName evidence="3">C3H1-type domain-containing protein</fullName>
    </recommendedName>
</protein>
<sequence length="809" mass="88616">MEAEKSSFCATGTLEEFSDKSHRGQESATISSALQSKIPSRISDANIGIEGAKSHKQDMKSNPTKLNVDEFGRLVREGVSDSDTNDSPDYTRRHARRARNRSSSQSRSRSPVIGGEGEVHGGEKRGGADLAENFTSSVVIFQLVSKKTKSRSRSPGLKRDSEFSGEKRRRDKGQLPECFDFRRGKCYRGANCRYSHHETDKSERLSYNRGKQQYRDAPPSLRSPDVHEEGKVFYHKEVDDKGLRLPQDMPGSSKVRDAKELPVDSTTHSPDKLNSPESGSILVADVVVSNLSGYSAHDMPSGKENSSFPKSPAQYSDETPQIVDQQGKRIDDSLISESSSFVQASAATSAHLPADRPDAKQSPNIQPYSSEEVQSQSLKEFPPSVANHPPQFTLPLASVSQVMSAPFAQPITQDYNVMPPSAWFHSAPENHSPYQAPVAYQRSYFPVSSNSLSSPFLPPPPPPPPHPHLSVNVTTGEHSHPSQHTQQSLQPPLDGLSSYTSMREQPTELPNRSQPGQYQVYPFAPEHDRRLNITNNFGSSSLHVSNLTSLQSDSHIIGERVTGHPGQGMNPLPSSAQTQPYSLLMKSPSKATHSSIGGGLPSDSNSSHGHTYFQQASYNLHYSAAGGVPAQFSQPGKVSSSMSRITPDFLERNRPSYVHKFVGSRISNHFNPYASTFDLPLSSKFNSNASIQENDTTINTSYGAPIGLSTVPWMRTTLEISGLPAESILPRPDGDQYDPLFDSMEPASTSFSRADHKNHVTPGDSDNMPRFSGSGRVLNIEGIKQEGETAVSANDSIENEEFGRQLTLR</sequence>
<dbReference type="PROSITE" id="PS50103">
    <property type="entry name" value="ZF_C3H1"/>
    <property type="match status" value="1"/>
</dbReference>
<feature type="region of interest" description="Disordered" evidence="2">
    <location>
        <begin position="197"/>
        <end position="278"/>
    </location>
</feature>
<dbReference type="PANTHER" id="PTHR36886:SF7">
    <property type="entry name" value="EXPRESSED PROTEIN"/>
    <property type="match status" value="1"/>
</dbReference>
<feature type="compositionally biased region" description="Basic and acidic residues" evidence="2">
    <location>
        <begin position="157"/>
        <end position="172"/>
    </location>
</feature>
<dbReference type="PANTHER" id="PTHR36886">
    <property type="entry name" value="PROTEIN FRIGIDA-ESSENTIAL 1"/>
    <property type="match status" value="1"/>
</dbReference>
<dbReference type="Gene3D" id="3.30.1370.210">
    <property type="match status" value="1"/>
</dbReference>
<name>A0ABR0ULU8_REHGL</name>
<feature type="compositionally biased region" description="Polar residues" evidence="2">
    <location>
        <begin position="303"/>
        <end position="321"/>
    </location>
</feature>
<feature type="region of interest" description="Disordered" evidence="2">
    <location>
        <begin position="346"/>
        <end position="375"/>
    </location>
</feature>
<feature type="compositionally biased region" description="Basic and acidic residues" evidence="2">
    <location>
        <begin position="224"/>
        <end position="243"/>
    </location>
</feature>
<feature type="compositionally biased region" description="Basic and acidic residues" evidence="2">
    <location>
        <begin position="197"/>
        <end position="206"/>
    </location>
</feature>
<organism evidence="4 5">
    <name type="scientific">Rehmannia glutinosa</name>
    <name type="common">Chinese foxglove</name>
    <dbReference type="NCBI Taxonomy" id="99300"/>
    <lineage>
        <taxon>Eukaryota</taxon>
        <taxon>Viridiplantae</taxon>
        <taxon>Streptophyta</taxon>
        <taxon>Embryophyta</taxon>
        <taxon>Tracheophyta</taxon>
        <taxon>Spermatophyta</taxon>
        <taxon>Magnoliopsida</taxon>
        <taxon>eudicotyledons</taxon>
        <taxon>Gunneridae</taxon>
        <taxon>Pentapetalae</taxon>
        <taxon>asterids</taxon>
        <taxon>lamiids</taxon>
        <taxon>Lamiales</taxon>
        <taxon>Orobanchaceae</taxon>
        <taxon>Rehmannieae</taxon>
        <taxon>Rehmannia</taxon>
    </lineage>
</organism>
<proteinExistence type="predicted"/>
<feature type="region of interest" description="Disordered" evidence="2">
    <location>
        <begin position="145"/>
        <end position="172"/>
    </location>
</feature>
<feature type="region of interest" description="Disordered" evidence="2">
    <location>
        <begin position="588"/>
        <end position="608"/>
    </location>
</feature>
<evidence type="ECO:0000313" key="4">
    <source>
        <dbReference type="EMBL" id="KAK6123130.1"/>
    </source>
</evidence>
<dbReference type="InterPro" id="IPR000571">
    <property type="entry name" value="Znf_CCCH"/>
</dbReference>
<keyword evidence="1" id="KW-0862">Zinc</keyword>
<feature type="region of interest" description="Disordered" evidence="2">
    <location>
        <begin position="450"/>
        <end position="518"/>
    </location>
</feature>
<evidence type="ECO:0000313" key="5">
    <source>
        <dbReference type="Proteomes" id="UP001318860"/>
    </source>
</evidence>
<feature type="zinc finger region" description="C3H1-type" evidence="1">
    <location>
        <begin position="172"/>
        <end position="199"/>
    </location>
</feature>
<reference evidence="4 5" key="1">
    <citation type="journal article" date="2021" name="Comput. Struct. Biotechnol. J.">
        <title>De novo genome assembly of the potent medicinal plant Rehmannia glutinosa using nanopore technology.</title>
        <authorList>
            <person name="Ma L."/>
            <person name="Dong C."/>
            <person name="Song C."/>
            <person name="Wang X."/>
            <person name="Zheng X."/>
            <person name="Niu Y."/>
            <person name="Chen S."/>
            <person name="Feng W."/>
        </authorList>
    </citation>
    <scope>NUCLEOTIDE SEQUENCE [LARGE SCALE GENOMIC DNA]</scope>
    <source>
        <strain evidence="4">DH-2019</strain>
    </source>
</reference>
<gene>
    <name evidence="4" type="ORF">DH2020_043126</name>
</gene>
<evidence type="ECO:0000259" key="3">
    <source>
        <dbReference type="PROSITE" id="PS50103"/>
    </source>
</evidence>
<keyword evidence="5" id="KW-1185">Reference proteome</keyword>
<dbReference type="EMBL" id="JABTTQ020002597">
    <property type="protein sequence ID" value="KAK6123130.1"/>
    <property type="molecule type" value="Genomic_DNA"/>
</dbReference>
<feature type="compositionally biased region" description="Polar residues" evidence="2">
    <location>
        <begin position="26"/>
        <end position="38"/>
    </location>
</feature>
<feature type="compositionally biased region" description="Polar residues" evidence="2">
    <location>
        <begin position="497"/>
        <end position="517"/>
    </location>
</feature>
<evidence type="ECO:0000256" key="1">
    <source>
        <dbReference type="PROSITE-ProRule" id="PRU00723"/>
    </source>
</evidence>
<feature type="compositionally biased region" description="Polar residues" evidence="2">
    <location>
        <begin position="361"/>
        <end position="375"/>
    </location>
</feature>
<comment type="caution">
    <text evidence="4">The sequence shown here is derived from an EMBL/GenBank/DDBJ whole genome shotgun (WGS) entry which is preliminary data.</text>
</comment>
<feature type="compositionally biased region" description="Basic and acidic residues" evidence="2">
    <location>
        <begin position="67"/>
        <end position="79"/>
    </location>
</feature>
<keyword evidence="1" id="KW-0863">Zinc-finger</keyword>
<dbReference type="Proteomes" id="UP001318860">
    <property type="component" value="Unassembled WGS sequence"/>
</dbReference>
<accession>A0ABR0ULU8</accession>
<feature type="region of interest" description="Disordered" evidence="2">
    <location>
        <begin position="1"/>
        <end position="130"/>
    </location>
</feature>
<feature type="compositionally biased region" description="Low complexity" evidence="2">
    <location>
        <begin position="101"/>
        <end position="110"/>
    </location>
</feature>
<keyword evidence="1" id="KW-0479">Metal-binding</keyword>
<feature type="domain" description="C3H1-type" evidence="3">
    <location>
        <begin position="172"/>
        <end position="199"/>
    </location>
</feature>
<feature type="region of interest" description="Disordered" evidence="2">
    <location>
        <begin position="748"/>
        <end position="771"/>
    </location>
</feature>
<feature type="compositionally biased region" description="Pro residues" evidence="2">
    <location>
        <begin position="456"/>
        <end position="467"/>
    </location>
</feature>
<feature type="compositionally biased region" description="Basic and acidic residues" evidence="2">
    <location>
        <begin position="117"/>
        <end position="127"/>
    </location>
</feature>
<evidence type="ECO:0000256" key="2">
    <source>
        <dbReference type="SAM" id="MobiDB-lite"/>
    </source>
</evidence>